<evidence type="ECO:0000256" key="4">
    <source>
        <dbReference type="ARBA" id="ARBA00022490"/>
    </source>
</evidence>
<evidence type="ECO:0000256" key="5">
    <source>
        <dbReference type="SAM" id="MobiDB-lite"/>
    </source>
</evidence>
<comment type="similarity">
    <text evidence="2">Belongs to the EDC3 family.</text>
</comment>
<proteinExistence type="inferred from homology"/>
<dbReference type="Proteomes" id="UP000887567">
    <property type="component" value="Unplaced"/>
</dbReference>
<dbReference type="GO" id="GO:0003729">
    <property type="term" value="F:mRNA binding"/>
    <property type="evidence" value="ECO:0007669"/>
    <property type="project" value="InterPro"/>
</dbReference>
<dbReference type="EnsemblMetazoa" id="XM_021048256.2">
    <property type="protein sequence ID" value="XP_020903915.1"/>
    <property type="gene ID" value="LOC110242301"/>
</dbReference>
<dbReference type="CDD" id="cd01737">
    <property type="entry name" value="LSm16_N"/>
    <property type="match status" value="1"/>
</dbReference>
<dbReference type="InterPro" id="IPR004443">
    <property type="entry name" value="YjeF_N_dom"/>
</dbReference>
<evidence type="ECO:0000256" key="3">
    <source>
        <dbReference type="ARBA" id="ARBA00015797"/>
    </source>
</evidence>
<evidence type="ECO:0000256" key="2">
    <source>
        <dbReference type="ARBA" id="ARBA00006610"/>
    </source>
</evidence>
<feature type="compositionally biased region" description="Polar residues" evidence="5">
    <location>
        <begin position="79"/>
        <end position="94"/>
    </location>
</feature>
<dbReference type="KEGG" id="epa:110242301"/>
<comment type="subcellular location">
    <subcellularLocation>
        <location evidence="1">Cytoplasm</location>
        <location evidence="1">P-body</location>
    </subcellularLocation>
</comment>
<feature type="domain" description="DFDF" evidence="7">
    <location>
        <begin position="139"/>
        <end position="175"/>
    </location>
</feature>
<dbReference type="PROSITE" id="PS51512">
    <property type="entry name" value="DFDF"/>
    <property type="match status" value="1"/>
</dbReference>
<feature type="region of interest" description="Disordered" evidence="5">
    <location>
        <begin position="71"/>
        <end position="134"/>
    </location>
</feature>
<dbReference type="GO" id="GO:0033962">
    <property type="term" value="P:P-body assembly"/>
    <property type="evidence" value="ECO:0007669"/>
    <property type="project" value="TreeGrafter"/>
</dbReference>
<dbReference type="Gene3D" id="2.30.30.100">
    <property type="match status" value="1"/>
</dbReference>
<name>A0A913XG81_EXADI</name>
<dbReference type="SMART" id="SM01271">
    <property type="entry name" value="LSM14"/>
    <property type="match status" value="1"/>
</dbReference>
<dbReference type="InterPro" id="IPR019050">
    <property type="entry name" value="FDF_dom"/>
</dbReference>
<dbReference type="Gene3D" id="3.40.50.10260">
    <property type="entry name" value="YjeF N-terminal domain"/>
    <property type="match status" value="1"/>
</dbReference>
<protein>
    <recommendedName>
        <fullName evidence="3">Enhancer of mRNA-decapping protein 3</fullName>
    </recommendedName>
</protein>
<dbReference type="InterPro" id="IPR025609">
    <property type="entry name" value="Lsm14-like_N"/>
</dbReference>
<dbReference type="InterPro" id="IPR034107">
    <property type="entry name" value="Lsm16_N"/>
</dbReference>
<dbReference type="SMART" id="SM01199">
    <property type="entry name" value="FDF"/>
    <property type="match status" value="1"/>
</dbReference>
<reference evidence="8" key="1">
    <citation type="submission" date="2022-11" db="UniProtKB">
        <authorList>
            <consortium name="EnsemblMetazoa"/>
        </authorList>
    </citation>
    <scope>IDENTIFICATION</scope>
</reference>
<feature type="domain" description="YjeF N-terminal" evidence="6">
    <location>
        <begin position="227"/>
        <end position="425"/>
    </location>
</feature>
<dbReference type="GeneID" id="110242301"/>
<dbReference type="OMA" id="YISTGRH"/>
<dbReference type="RefSeq" id="XP_020903915.1">
    <property type="nucleotide sequence ID" value="XM_021048256.2"/>
</dbReference>
<dbReference type="GO" id="GO:0031087">
    <property type="term" value="P:deadenylation-independent decapping of nuclear-transcribed mRNA"/>
    <property type="evidence" value="ECO:0007669"/>
    <property type="project" value="InterPro"/>
</dbReference>
<evidence type="ECO:0000259" key="7">
    <source>
        <dbReference type="PROSITE" id="PS51512"/>
    </source>
</evidence>
<dbReference type="PANTHER" id="PTHR13612:SF0">
    <property type="entry name" value="ENHANCER OF MRNA-DECAPPING PROTEIN 3"/>
    <property type="match status" value="1"/>
</dbReference>
<dbReference type="PANTHER" id="PTHR13612">
    <property type="entry name" value="ENHANCER OF MRNA-DECAPPING PROTEIN 3"/>
    <property type="match status" value="1"/>
</dbReference>
<dbReference type="Pfam" id="PF03853">
    <property type="entry name" value="YjeF_N"/>
    <property type="match status" value="1"/>
</dbReference>
<keyword evidence="9" id="KW-1185">Reference proteome</keyword>
<dbReference type="GO" id="GO:0000932">
    <property type="term" value="C:P-body"/>
    <property type="evidence" value="ECO:0007669"/>
    <property type="project" value="UniProtKB-SubCell"/>
</dbReference>
<evidence type="ECO:0000313" key="9">
    <source>
        <dbReference type="Proteomes" id="UP000887567"/>
    </source>
</evidence>
<dbReference type="InterPro" id="IPR025762">
    <property type="entry name" value="DFDF"/>
</dbReference>
<organism evidence="8 9">
    <name type="scientific">Exaiptasia diaphana</name>
    <name type="common">Tropical sea anemone</name>
    <name type="synonym">Aiptasia pulchella</name>
    <dbReference type="NCBI Taxonomy" id="2652724"/>
    <lineage>
        <taxon>Eukaryota</taxon>
        <taxon>Metazoa</taxon>
        <taxon>Cnidaria</taxon>
        <taxon>Anthozoa</taxon>
        <taxon>Hexacorallia</taxon>
        <taxon>Actiniaria</taxon>
        <taxon>Aiptasiidae</taxon>
        <taxon>Exaiptasia</taxon>
    </lineage>
</organism>
<dbReference type="PROSITE" id="PS51385">
    <property type="entry name" value="YJEF_N"/>
    <property type="match status" value="1"/>
</dbReference>
<dbReference type="Pfam" id="PF09532">
    <property type="entry name" value="FDF"/>
    <property type="match status" value="1"/>
</dbReference>
<dbReference type="OrthoDB" id="5951691at2759"/>
<sequence length="446" mass="48743">MASMQGWLGMYVKVDCRNLGIFEGKVANIDGTNQIIVLEEACMNGKSVHSNEVQICASDIKNLEILSAPPEQAKVRKTSGGSASKQSGIKSTPSKAEPSPAKHGKSKKSSTFPGDKSITPRKNQNAKSKSLKEKDKECFGQSLLDMMTPDFDFEKNLANFDKKAVFEEIESSGSDCGVRKGFKEFNLKPTESVLEHEPVIQRQICVPSEHRGKEFLSDNGIVVPAVSIELKNTLFEMSEQMGLSQEQRIECAGMCAFQMAMQVLGGSRRFNNLNDMPSVVVMAGPHIQGLQGICTARHLANKKINVTLFIPRKTQELIPQLALYMHTGGRLASSVKDFPQFPVDLVIDALLDHEKSSPILEQTLNAVEWANDNKAPVLAIDPCEFNAVLGLEVKWSLALALPLVGTPKTGRLFLGDVGIPKGVFASAGIKYISPFTDKIVIPLNDR</sequence>
<evidence type="ECO:0000256" key="1">
    <source>
        <dbReference type="ARBA" id="ARBA00004201"/>
    </source>
</evidence>
<evidence type="ECO:0000313" key="8">
    <source>
        <dbReference type="EnsemblMetazoa" id="XP_020903915.1"/>
    </source>
</evidence>
<dbReference type="SUPFAM" id="SSF64153">
    <property type="entry name" value="YjeF N-terminal domain-like"/>
    <property type="match status" value="1"/>
</dbReference>
<accession>A0A913XG81</accession>
<dbReference type="InterPro" id="IPR036652">
    <property type="entry name" value="YjeF_N_dom_sf"/>
</dbReference>
<evidence type="ECO:0000259" key="6">
    <source>
        <dbReference type="PROSITE" id="PS51385"/>
    </source>
</evidence>
<keyword evidence="4" id="KW-0963">Cytoplasm</keyword>
<dbReference type="AlphaFoldDB" id="A0A913XG81"/>